<protein>
    <submittedName>
        <fullName evidence="6">Helix-turn-helix domain-containing protein</fullName>
    </submittedName>
</protein>
<keyword evidence="1" id="KW-0805">Transcription regulation</keyword>
<dbReference type="Gene3D" id="1.10.10.10">
    <property type="entry name" value="Winged helix-like DNA-binding domain superfamily/Winged helix DNA-binding domain"/>
    <property type="match status" value="1"/>
</dbReference>
<feature type="domain" description="HTH iclR-type" evidence="4">
    <location>
        <begin position="22"/>
        <end position="82"/>
    </location>
</feature>
<evidence type="ECO:0000313" key="7">
    <source>
        <dbReference type="Proteomes" id="UP000829542"/>
    </source>
</evidence>
<feature type="domain" description="IclR-ED" evidence="5">
    <location>
        <begin position="83"/>
        <end position="267"/>
    </location>
</feature>
<dbReference type="SUPFAM" id="SSF55781">
    <property type="entry name" value="GAF domain-like"/>
    <property type="match status" value="1"/>
</dbReference>
<dbReference type="PANTHER" id="PTHR30136:SF34">
    <property type="entry name" value="TRANSCRIPTIONAL REGULATOR"/>
    <property type="match status" value="1"/>
</dbReference>
<evidence type="ECO:0000256" key="2">
    <source>
        <dbReference type="ARBA" id="ARBA00023125"/>
    </source>
</evidence>
<dbReference type="InterPro" id="IPR005471">
    <property type="entry name" value="Tscrpt_reg_IclR_N"/>
</dbReference>
<dbReference type="Pfam" id="PF01614">
    <property type="entry name" value="IclR_C"/>
    <property type="match status" value="1"/>
</dbReference>
<dbReference type="PANTHER" id="PTHR30136">
    <property type="entry name" value="HELIX-TURN-HELIX TRANSCRIPTIONAL REGULATOR, ICLR FAMILY"/>
    <property type="match status" value="1"/>
</dbReference>
<dbReference type="Pfam" id="PF09339">
    <property type="entry name" value="HTH_IclR"/>
    <property type="match status" value="1"/>
</dbReference>
<sequence>MQEEIATLSTLLDQYADDPDFVSAFARGLAIFQILSSSRKPLTISDISKITKFPRATVRRALYTLIQLGYVSQEERYYTLTSKILMLSHSFITSQPLPNAAQPILENITKEVDEASSMAVLTQNQIIYIARSSENTQRIMSNTLAIGSQLPAYCTSMGRVLLAALPKEKQREIILESKPKAYTENTIYTDVGLLQELEKVQKQGYAIIDQELEIGLCSIAVPVFDKSGKVIAAINISTHALRTSIDEMLDNFLPILQRSASLLKTFL</sequence>
<accession>A0ABY3X0I9</accession>
<keyword evidence="3" id="KW-0804">Transcription</keyword>
<organism evidence="6 7">
    <name type="scientific">Ignatzschineria rhizosphaerae</name>
    <dbReference type="NCBI Taxonomy" id="2923279"/>
    <lineage>
        <taxon>Bacteria</taxon>
        <taxon>Pseudomonadati</taxon>
        <taxon>Pseudomonadota</taxon>
        <taxon>Gammaproteobacteria</taxon>
        <taxon>Cardiobacteriales</taxon>
        <taxon>Ignatzschineriaceae</taxon>
        <taxon>Ignatzschineria</taxon>
    </lineage>
</organism>
<dbReference type="PROSITE" id="PS51077">
    <property type="entry name" value="HTH_ICLR"/>
    <property type="match status" value="1"/>
</dbReference>
<dbReference type="InterPro" id="IPR036390">
    <property type="entry name" value="WH_DNA-bd_sf"/>
</dbReference>
<dbReference type="InterPro" id="IPR014757">
    <property type="entry name" value="Tscrpt_reg_IclR_C"/>
</dbReference>
<dbReference type="RefSeq" id="WP_242149872.1">
    <property type="nucleotide sequence ID" value="NZ_CP093379.1"/>
</dbReference>
<dbReference type="SMART" id="SM00346">
    <property type="entry name" value="HTH_ICLR"/>
    <property type="match status" value="1"/>
</dbReference>
<dbReference type="NCBIfam" id="TIGR02431">
    <property type="entry name" value="pcaR_pcaU"/>
    <property type="match status" value="1"/>
</dbReference>
<evidence type="ECO:0000256" key="3">
    <source>
        <dbReference type="ARBA" id="ARBA00023163"/>
    </source>
</evidence>
<dbReference type="EMBL" id="CP093379">
    <property type="protein sequence ID" value="UNM96386.1"/>
    <property type="molecule type" value="Genomic_DNA"/>
</dbReference>
<gene>
    <name evidence="6" type="ORF">MMG00_00455</name>
</gene>
<dbReference type="InterPro" id="IPR050707">
    <property type="entry name" value="HTH_MetabolicPath_Reg"/>
</dbReference>
<keyword evidence="2" id="KW-0238">DNA-binding</keyword>
<keyword evidence="7" id="KW-1185">Reference proteome</keyword>
<dbReference type="Gene3D" id="3.30.450.40">
    <property type="match status" value="1"/>
</dbReference>
<dbReference type="InterPro" id="IPR012794">
    <property type="entry name" value="PcaR_PcaU"/>
</dbReference>
<dbReference type="InterPro" id="IPR011991">
    <property type="entry name" value="ArsR-like_HTH"/>
</dbReference>
<dbReference type="PROSITE" id="PS51078">
    <property type="entry name" value="ICLR_ED"/>
    <property type="match status" value="1"/>
</dbReference>
<evidence type="ECO:0000256" key="1">
    <source>
        <dbReference type="ARBA" id="ARBA00023015"/>
    </source>
</evidence>
<evidence type="ECO:0000313" key="6">
    <source>
        <dbReference type="EMBL" id="UNM96386.1"/>
    </source>
</evidence>
<proteinExistence type="predicted"/>
<dbReference type="Proteomes" id="UP000829542">
    <property type="component" value="Chromosome"/>
</dbReference>
<dbReference type="InterPro" id="IPR036388">
    <property type="entry name" value="WH-like_DNA-bd_sf"/>
</dbReference>
<evidence type="ECO:0000259" key="5">
    <source>
        <dbReference type="PROSITE" id="PS51078"/>
    </source>
</evidence>
<dbReference type="CDD" id="cd00090">
    <property type="entry name" value="HTH_ARSR"/>
    <property type="match status" value="1"/>
</dbReference>
<name>A0ABY3X0I9_9GAMM</name>
<evidence type="ECO:0000259" key="4">
    <source>
        <dbReference type="PROSITE" id="PS51077"/>
    </source>
</evidence>
<dbReference type="SUPFAM" id="SSF46785">
    <property type="entry name" value="Winged helix' DNA-binding domain"/>
    <property type="match status" value="1"/>
</dbReference>
<dbReference type="InterPro" id="IPR029016">
    <property type="entry name" value="GAF-like_dom_sf"/>
</dbReference>
<reference evidence="6 7" key="1">
    <citation type="submission" date="2022-03" db="EMBL/GenBank/DDBJ databases">
        <title>Ignatzschineria rhizosphaerae HR5S32.</title>
        <authorList>
            <person name="Sun J.Q."/>
            <person name="Feng J.Y."/>
        </authorList>
    </citation>
    <scope>NUCLEOTIDE SEQUENCE [LARGE SCALE GENOMIC DNA]</scope>
    <source>
        <strain evidence="6 7">HR5S32</strain>
    </source>
</reference>